<protein>
    <submittedName>
        <fullName evidence="5">Fe-S cluster assembly protein SufD</fullName>
    </submittedName>
</protein>
<comment type="caution">
    <text evidence="5">The sequence shown here is derived from an EMBL/GenBank/DDBJ whole genome shotgun (WGS) entry which is preliminary data.</text>
</comment>
<evidence type="ECO:0000313" key="5">
    <source>
        <dbReference type="EMBL" id="MBE9116528.1"/>
    </source>
</evidence>
<dbReference type="EMBL" id="JADEWZ010000015">
    <property type="protein sequence ID" value="MBE9116528.1"/>
    <property type="molecule type" value="Genomic_DNA"/>
</dbReference>
<dbReference type="PANTHER" id="PTHR43575:SF1">
    <property type="entry name" value="PROTEIN ABCI7, CHLOROPLASTIC"/>
    <property type="match status" value="1"/>
</dbReference>
<gene>
    <name evidence="5" type="primary">sufD</name>
    <name evidence="5" type="ORF">IQ249_11520</name>
</gene>
<feature type="region of interest" description="Disordered" evidence="2">
    <location>
        <begin position="1"/>
        <end position="21"/>
    </location>
</feature>
<feature type="domain" description="SUF system FeS cluster assembly SufBD core" evidence="3">
    <location>
        <begin position="199"/>
        <end position="433"/>
    </location>
</feature>
<dbReference type="Pfam" id="PF01458">
    <property type="entry name" value="SUFBD_core"/>
    <property type="match status" value="1"/>
</dbReference>
<dbReference type="InterPro" id="IPR037284">
    <property type="entry name" value="SUF_FeS_clus_asmbl_SufBD_sf"/>
</dbReference>
<dbReference type="InterPro" id="IPR011542">
    <property type="entry name" value="SUF_FeS_clus_asmbl_SufD"/>
</dbReference>
<feature type="domain" description="SUF system FeS cluster assembly SufBD N-terminal" evidence="4">
    <location>
        <begin position="33"/>
        <end position="187"/>
    </location>
</feature>
<dbReference type="AlphaFoldDB" id="A0A8J7DWU3"/>
<evidence type="ECO:0000259" key="3">
    <source>
        <dbReference type="Pfam" id="PF01458"/>
    </source>
</evidence>
<evidence type="ECO:0000256" key="2">
    <source>
        <dbReference type="SAM" id="MobiDB-lite"/>
    </source>
</evidence>
<dbReference type="Proteomes" id="UP000654482">
    <property type="component" value="Unassembled WGS sequence"/>
</dbReference>
<dbReference type="GO" id="GO:0016226">
    <property type="term" value="P:iron-sulfur cluster assembly"/>
    <property type="evidence" value="ECO:0007669"/>
    <property type="project" value="InterPro"/>
</dbReference>
<evidence type="ECO:0000259" key="4">
    <source>
        <dbReference type="Pfam" id="PF19295"/>
    </source>
</evidence>
<sequence>MAGEVSSHSISNSEQDDSPANRYLRELLRQSEEQKIPMRAENSGLLQELRQRAAYDVAQQQMPTRKDEDWRFTDLSELREIHFLRVQPAKLSPADIAPFVLPEAQQSCIVFVNGVYEPQLSDTSALPSGLFVGNLAQLRVEDSFEAIKYIARQEGSKEVFTALNSTGFPDIAILWAKANAVVEAPIHLLFLTVLGDSPTFCQPRGLVIAEKGSSLTFVEHYAVIAEGCSDTPQNRAYFTNSVMEVFVKENARVNHTRNQRESGDGFHIGKTAVSQEKNSHYTCNAITLGGKLSRHNLDVWQKGKQTETHLNGLTTIGQQQVADTHSAILLAHPHGMTDQLHKCIVDDRARAIFNGKVCVPKDAQLTNAAQLNRNLLLSPRARVDTKPELQITADNVKCTHGATVSQIDSDELFYLQSRGINADDARHLLLDAFAGEILERLPVASLRKALAQCVACRTYD</sequence>
<evidence type="ECO:0000313" key="6">
    <source>
        <dbReference type="Proteomes" id="UP000654482"/>
    </source>
</evidence>
<name>A0A8J7DWU3_9CYAN</name>
<accession>A0A8J7DWU3</accession>
<proteinExistence type="inferred from homology"/>
<dbReference type="InterPro" id="IPR000825">
    <property type="entry name" value="SUF_FeS_clus_asmbl_SufBD_core"/>
</dbReference>
<reference evidence="5" key="1">
    <citation type="submission" date="2020-10" db="EMBL/GenBank/DDBJ databases">
        <authorList>
            <person name="Castelo-Branco R."/>
            <person name="Eusebio N."/>
            <person name="Adriana R."/>
            <person name="Vieira A."/>
            <person name="Brugerolle De Fraissinette N."/>
            <person name="Rezende De Castro R."/>
            <person name="Schneider M.P."/>
            <person name="Vasconcelos V."/>
            <person name="Leao P.N."/>
        </authorList>
    </citation>
    <scope>NUCLEOTIDE SEQUENCE</scope>
    <source>
        <strain evidence="5">LEGE 07157</strain>
    </source>
</reference>
<comment type="similarity">
    <text evidence="1">Belongs to the iron-sulfur cluster assembly SufBD family.</text>
</comment>
<dbReference type="InterPro" id="IPR055346">
    <property type="entry name" value="Fe-S_cluster_assembly_SufBD"/>
</dbReference>
<dbReference type="PANTHER" id="PTHR43575">
    <property type="entry name" value="PROTEIN ABCI7, CHLOROPLASTIC"/>
    <property type="match status" value="1"/>
</dbReference>
<dbReference type="RefSeq" id="WP_194029619.1">
    <property type="nucleotide sequence ID" value="NZ_JADEWZ010000015.1"/>
</dbReference>
<dbReference type="NCBIfam" id="TIGR01981">
    <property type="entry name" value="sufD"/>
    <property type="match status" value="1"/>
</dbReference>
<keyword evidence="6" id="KW-1185">Reference proteome</keyword>
<dbReference type="SUPFAM" id="SSF101960">
    <property type="entry name" value="Stabilizer of iron transporter SufD"/>
    <property type="match status" value="1"/>
</dbReference>
<dbReference type="InterPro" id="IPR045595">
    <property type="entry name" value="SufBD_N"/>
</dbReference>
<evidence type="ECO:0000256" key="1">
    <source>
        <dbReference type="ARBA" id="ARBA00043967"/>
    </source>
</evidence>
<feature type="compositionally biased region" description="Polar residues" evidence="2">
    <location>
        <begin position="1"/>
        <end position="13"/>
    </location>
</feature>
<dbReference type="Pfam" id="PF19295">
    <property type="entry name" value="SufBD_N"/>
    <property type="match status" value="1"/>
</dbReference>
<organism evidence="5 6">
    <name type="scientific">Lusitaniella coriacea LEGE 07157</name>
    <dbReference type="NCBI Taxonomy" id="945747"/>
    <lineage>
        <taxon>Bacteria</taxon>
        <taxon>Bacillati</taxon>
        <taxon>Cyanobacteriota</taxon>
        <taxon>Cyanophyceae</taxon>
        <taxon>Spirulinales</taxon>
        <taxon>Lusitaniellaceae</taxon>
        <taxon>Lusitaniella</taxon>
    </lineage>
</organism>